<name>A0A1J5QB18_9ZZZZ</name>
<comment type="caution">
    <text evidence="1">The sequence shown here is derived from an EMBL/GenBank/DDBJ whole genome shotgun (WGS) entry which is preliminary data.</text>
</comment>
<reference evidence="1" key="1">
    <citation type="submission" date="2016-10" db="EMBL/GenBank/DDBJ databases">
        <title>Sequence of Gallionella enrichment culture.</title>
        <authorList>
            <person name="Poehlein A."/>
            <person name="Muehling M."/>
            <person name="Daniel R."/>
        </authorList>
    </citation>
    <scope>NUCLEOTIDE SEQUENCE</scope>
</reference>
<protein>
    <submittedName>
        <fullName evidence="1">Uncharacterized protein</fullName>
    </submittedName>
</protein>
<proteinExistence type="predicted"/>
<organism evidence="1">
    <name type="scientific">mine drainage metagenome</name>
    <dbReference type="NCBI Taxonomy" id="410659"/>
    <lineage>
        <taxon>unclassified sequences</taxon>
        <taxon>metagenomes</taxon>
        <taxon>ecological metagenomes</taxon>
    </lineage>
</organism>
<sequence>MLIAVRDIGAEGLQMIGVDQCLFDDILHLFHGGGRTAVAMTDDLEDAGSQQLSLVGVELATCCAGPCQGRGNAVCVKGLIMAIPFHDAQGQKGFRQCIR</sequence>
<accession>A0A1J5QB18</accession>
<evidence type="ECO:0000313" key="1">
    <source>
        <dbReference type="EMBL" id="OIQ77175.1"/>
    </source>
</evidence>
<dbReference type="EMBL" id="MLJW01001678">
    <property type="protein sequence ID" value="OIQ77175.1"/>
    <property type="molecule type" value="Genomic_DNA"/>
</dbReference>
<dbReference type="AlphaFoldDB" id="A0A1J5QB18"/>
<gene>
    <name evidence="1" type="ORF">GALL_411340</name>
</gene>